<evidence type="ECO:0000313" key="4">
    <source>
        <dbReference type="Proteomes" id="UP001499978"/>
    </source>
</evidence>
<feature type="region of interest" description="Disordered" evidence="1">
    <location>
        <begin position="1"/>
        <end position="32"/>
    </location>
</feature>
<keyword evidence="2" id="KW-0472">Membrane</keyword>
<name>A0ABN3N319_9ACTN</name>
<keyword evidence="2" id="KW-0812">Transmembrane</keyword>
<reference evidence="3 4" key="1">
    <citation type="journal article" date="2019" name="Int. J. Syst. Evol. Microbiol.">
        <title>The Global Catalogue of Microorganisms (GCM) 10K type strain sequencing project: providing services to taxonomists for standard genome sequencing and annotation.</title>
        <authorList>
            <consortium name="The Broad Institute Genomics Platform"/>
            <consortium name="The Broad Institute Genome Sequencing Center for Infectious Disease"/>
            <person name="Wu L."/>
            <person name="Ma J."/>
        </authorList>
    </citation>
    <scope>NUCLEOTIDE SEQUENCE [LARGE SCALE GENOMIC DNA]</scope>
    <source>
        <strain evidence="3 4">JCM 3367</strain>
    </source>
</reference>
<sequence length="188" mass="19925">MVAVSESTVAAPAQAPHPPTGGRAPYGSPPHLDPHFPYAPQGRLAGWTARLSARAPRWLAPAGALACFGGAVAYVLVSDPTDSRADALPSCLLKFTTGLDCPGCGGTRAFYYLVQGNVPAAARHHALFVFAVPFLLYLYAAWATRAVFGRQLPTPTFGPRALAITLAVTAVFSVARNLPWSPFSWMYV</sequence>
<dbReference type="Pfam" id="PF10825">
    <property type="entry name" value="DUF2752"/>
    <property type="match status" value="1"/>
</dbReference>
<accession>A0ABN3N319</accession>
<evidence type="ECO:0000256" key="1">
    <source>
        <dbReference type="SAM" id="MobiDB-lite"/>
    </source>
</evidence>
<comment type="caution">
    <text evidence="3">The sequence shown here is derived from an EMBL/GenBank/DDBJ whole genome shotgun (WGS) entry which is preliminary data.</text>
</comment>
<feature type="transmembrane region" description="Helical" evidence="2">
    <location>
        <begin position="160"/>
        <end position="178"/>
    </location>
</feature>
<protein>
    <recommendedName>
        <fullName evidence="5">DUF2752 domain-containing protein</fullName>
    </recommendedName>
</protein>
<dbReference type="InterPro" id="IPR021215">
    <property type="entry name" value="DUF2752"/>
</dbReference>
<keyword evidence="2" id="KW-1133">Transmembrane helix</keyword>
<evidence type="ECO:0000313" key="3">
    <source>
        <dbReference type="EMBL" id="GAA2513564.1"/>
    </source>
</evidence>
<organism evidence="3 4">
    <name type="scientific">Pilimelia columellifera subsp. columellifera</name>
    <dbReference type="NCBI Taxonomy" id="706583"/>
    <lineage>
        <taxon>Bacteria</taxon>
        <taxon>Bacillati</taxon>
        <taxon>Actinomycetota</taxon>
        <taxon>Actinomycetes</taxon>
        <taxon>Micromonosporales</taxon>
        <taxon>Micromonosporaceae</taxon>
        <taxon>Pilimelia</taxon>
    </lineage>
</organism>
<proteinExistence type="predicted"/>
<feature type="transmembrane region" description="Helical" evidence="2">
    <location>
        <begin position="126"/>
        <end position="148"/>
    </location>
</feature>
<dbReference type="EMBL" id="BAAARY010000002">
    <property type="protein sequence ID" value="GAA2513564.1"/>
    <property type="molecule type" value="Genomic_DNA"/>
</dbReference>
<evidence type="ECO:0008006" key="5">
    <source>
        <dbReference type="Google" id="ProtNLM"/>
    </source>
</evidence>
<gene>
    <name evidence="3" type="ORF">GCM10010201_06660</name>
</gene>
<keyword evidence="4" id="KW-1185">Reference proteome</keyword>
<dbReference type="Proteomes" id="UP001499978">
    <property type="component" value="Unassembled WGS sequence"/>
</dbReference>
<feature type="transmembrane region" description="Helical" evidence="2">
    <location>
        <begin position="58"/>
        <end position="77"/>
    </location>
</feature>
<evidence type="ECO:0000256" key="2">
    <source>
        <dbReference type="SAM" id="Phobius"/>
    </source>
</evidence>